<dbReference type="InterPro" id="IPR033192">
    <property type="entry name" value="ODAD3"/>
</dbReference>
<dbReference type="GO" id="GO:0097542">
    <property type="term" value="C:ciliary tip"/>
    <property type="evidence" value="ECO:0007669"/>
    <property type="project" value="TreeGrafter"/>
</dbReference>
<evidence type="ECO:0000256" key="3">
    <source>
        <dbReference type="SAM" id="MobiDB-lite"/>
    </source>
</evidence>
<dbReference type="GO" id="GO:0036158">
    <property type="term" value="P:outer dynein arm assembly"/>
    <property type="evidence" value="ECO:0007669"/>
    <property type="project" value="InterPro"/>
</dbReference>
<dbReference type="PANTHER" id="PTHR46518:SF1">
    <property type="entry name" value="OUTER DYNEIN ARM-DOCKING COMPLEX SUBUNIT 3"/>
    <property type="match status" value="1"/>
</dbReference>
<evidence type="ECO:0000256" key="1">
    <source>
        <dbReference type="ARBA" id="ARBA00023054"/>
    </source>
</evidence>
<feature type="coiled-coil region" evidence="2">
    <location>
        <begin position="25"/>
        <end position="179"/>
    </location>
</feature>
<reference evidence="5 6" key="1">
    <citation type="journal article" date="2024" name="Science">
        <title>Giant polyketide synthase enzymes in the biosynthesis of giant marine polyether toxins.</title>
        <authorList>
            <person name="Fallon T.R."/>
            <person name="Shende V.V."/>
            <person name="Wierzbicki I.H."/>
            <person name="Pendleton A.L."/>
            <person name="Watervoot N.F."/>
            <person name="Auber R.P."/>
            <person name="Gonzalez D.J."/>
            <person name="Wisecaver J.H."/>
            <person name="Moore B.S."/>
        </authorList>
    </citation>
    <scope>NUCLEOTIDE SEQUENCE [LARGE SCALE GENOMIC DNA]</scope>
    <source>
        <strain evidence="5 6">12B1</strain>
    </source>
</reference>
<keyword evidence="1 2" id="KW-0175">Coiled coil</keyword>
<proteinExistence type="predicted"/>
<dbReference type="GO" id="GO:0036064">
    <property type="term" value="C:ciliary basal body"/>
    <property type="evidence" value="ECO:0007669"/>
    <property type="project" value="TreeGrafter"/>
</dbReference>
<name>A0AB34KBB1_PRYPA</name>
<evidence type="ECO:0000313" key="5">
    <source>
        <dbReference type="EMBL" id="KAL1529809.1"/>
    </source>
</evidence>
<keyword evidence="6" id="KW-1185">Reference proteome</keyword>
<accession>A0AB34KBB1</accession>
<dbReference type="GO" id="GO:0035253">
    <property type="term" value="C:ciliary rootlet"/>
    <property type="evidence" value="ECO:0007669"/>
    <property type="project" value="TreeGrafter"/>
</dbReference>
<dbReference type="EMBL" id="JBGBPQ010000001">
    <property type="protein sequence ID" value="KAL1529809.1"/>
    <property type="molecule type" value="Genomic_DNA"/>
</dbReference>
<feature type="region of interest" description="Disordered" evidence="3">
    <location>
        <begin position="515"/>
        <end position="568"/>
    </location>
</feature>
<feature type="compositionally biased region" description="Basic residues" evidence="3">
    <location>
        <begin position="529"/>
        <end position="538"/>
    </location>
</feature>
<gene>
    <name evidence="5" type="ORF">AB1Y20_000741</name>
</gene>
<evidence type="ECO:0000256" key="2">
    <source>
        <dbReference type="SAM" id="Coils"/>
    </source>
</evidence>
<sequence>MDASQELADLQNRFHLLEGDRKAFYEQSQLTLKQNKEICDELRRENKELRAALGGAGDKKAPAGHETSAMQEAELARVEAQLTQLRQRQNQVACGNKLKEKMMHQLEDELRDLQRSSSRPAHEANPLMRQIRTLENRLDKAMIKYNEAQSIRKTYDQIVKRLKEERVNFDNQLGAIEATLHAKEHDYEELLLMSHDASHAKDVARAELAKLQSLVSDERKARDKELSERRNAVQAREEMHSRMLEREKARHDIVLEAKGDLNDAAEQEALKQNVVTNALHHQINSNVVEGEQQVMSAYESAFRKIKDATGVGDVNEVIQKFLTQEQTQENLFSMTKEAQARIEQLAEERQMTKSVVDEMKYSGGGGQSSRQEVEQWERKLSESQNSLERVKLRHTRMTKVFIDVRAGIEHMADKLETVKLDVPAIPVSDDTIVDVMLQCDAKLIKMYDAVGTLPEEDALERDLMSRDGGLRGDLSGETGYNVRVALTNEEDFDDDVDVDDDDLDGMEADIPDRQQMKKMHGAMLDKATAKSKRKKRGKFGIESPPKSPGKSTIGKGGTSTGGRKLDTD</sequence>
<dbReference type="InterPro" id="IPR049258">
    <property type="entry name" value="ODAD1_CC"/>
</dbReference>
<dbReference type="Pfam" id="PF21773">
    <property type="entry name" value="ODAD1_CC"/>
    <property type="match status" value="1"/>
</dbReference>
<dbReference type="GO" id="GO:0003341">
    <property type="term" value="P:cilium movement"/>
    <property type="evidence" value="ECO:0007669"/>
    <property type="project" value="InterPro"/>
</dbReference>
<evidence type="ECO:0000259" key="4">
    <source>
        <dbReference type="Pfam" id="PF21773"/>
    </source>
</evidence>
<comment type="caution">
    <text evidence="5">The sequence shown here is derived from an EMBL/GenBank/DDBJ whole genome shotgun (WGS) entry which is preliminary data.</text>
</comment>
<feature type="domain" description="ODAD1 central coiled coil region" evidence="4">
    <location>
        <begin position="129"/>
        <end position="416"/>
    </location>
</feature>
<protein>
    <recommendedName>
        <fullName evidence="4">ODAD1 central coiled coil region domain-containing protein</fullName>
    </recommendedName>
</protein>
<dbReference type="Proteomes" id="UP001515480">
    <property type="component" value="Unassembled WGS sequence"/>
</dbReference>
<evidence type="ECO:0000313" key="6">
    <source>
        <dbReference type="Proteomes" id="UP001515480"/>
    </source>
</evidence>
<dbReference type="AlphaFoldDB" id="A0AB34KBB1"/>
<dbReference type="PANTHER" id="PTHR46518">
    <property type="entry name" value="COILED-COIL DOMAIN-CONTAINING PROTEIN 151"/>
    <property type="match status" value="1"/>
</dbReference>
<feature type="region of interest" description="Disordered" evidence="3">
    <location>
        <begin position="222"/>
        <end position="242"/>
    </location>
</feature>
<organism evidence="5 6">
    <name type="scientific">Prymnesium parvum</name>
    <name type="common">Toxic golden alga</name>
    <dbReference type="NCBI Taxonomy" id="97485"/>
    <lineage>
        <taxon>Eukaryota</taxon>
        <taxon>Haptista</taxon>
        <taxon>Haptophyta</taxon>
        <taxon>Prymnesiophyceae</taxon>
        <taxon>Prymnesiales</taxon>
        <taxon>Prymnesiaceae</taxon>
        <taxon>Prymnesium</taxon>
    </lineage>
</organism>